<dbReference type="Proteomes" id="UP000828251">
    <property type="component" value="Unassembled WGS sequence"/>
</dbReference>
<keyword evidence="2" id="KW-1185">Reference proteome</keyword>
<protein>
    <submittedName>
        <fullName evidence="1">Uncharacterized protein</fullName>
    </submittedName>
</protein>
<comment type="caution">
    <text evidence="1">The sequence shown here is derived from an EMBL/GenBank/DDBJ whole genome shotgun (WGS) entry which is preliminary data.</text>
</comment>
<evidence type="ECO:0000313" key="1">
    <source>
        <dbReference type="EMBL" id="KAH1056393.1"/>
    </source>
</evidence>
<sequence length="69" mass="8331">MIEDQIIETYIHNLSVRAPRVIEQHLQDGRFLHMSHMLEELNWIPHLSTLWWKDGDLRHTRSIFHAMSV</sequence>
<name>A0A9D3ZQ77_9ROSI</name>
<gene>
    <name evidence="1" type="ORF">J1N35_034458</name>
</gene>
<proteinExistence type="predicted"/>
<evidence type="ECO:0000313" key="2">
    <source>
        <dbReference type="Proteomes" id="UP000828251"/>
    </source>
</evidence>
<dbReference type="EMBL" id="JAIQCV010000010">
    <property type="protein sequence ID" value="KAH1056393.1"/>
    <property type="molecule type" value="Genomic_DNA"/>
</dbReference>
<dbReference type="AlphaFoldDB" id="A0A9D3ZQ77"/>
<reference evidence="1 2" key="1">
    <citation type="journal article" date="2021" name="Plant Biotechnol. J.">
        <title>Multi-omics assisted identification of the key and species-specific regulatory components of drought-tolerant mechanisms in Gossypium stocksii.</title>
        <authorList>
            <person name="Yu D."/>
            <person name="Ke L."/>
            <person name="Zhang D."/>
            <person name="Wu Y."/>
            <person name="Sun Y."/>
            <person name="Mei J."/>
            <person name="Sun J."/>
            <person name="Sun Y."/>
        </authorList>
    </citation>
    <scope>NUCLEOTIDE SEQUENCE [LARGE SCALE GENOMIC DNA]</scope>
    <source>
        <strain evidence="2">cv. E1</strain>
        <tissue evidence="1">Leaf</tissue>
    </source>
</reference>
<accession>A0A9D3ZQ77</accession>
<organism evidence="1 2">
    <name type="scientific">Gossypium stocksii</name>
    <dbReference type="NCBI Taxonomy" id="47602"/>
    <lineage>
        <taxon>Eukaryota</taxon>
        <taxon>Viridiplantae</taxon>
        <taxon>Streptophyta</taxon>
        <taxon>Embryophyta</taxon>
        <taxon>Tracheophyta</taxon>
        <taxon>Spermatophyta</taxon>
        <taxon>Magnoliopsida</taxon>
        <taxon>eudicotyledons</taxon>
        <taxon>Gunneridae</taxon>
        <taxon>Pentapetalae</taxon>
        <taxon>rosids</taxon>
        <taxon>malvids</taxon>
        <taxon>Malvales</taxon>
        <taxon>Malvaceae</taxon>
        <taxon>Malvoideae</taxon>
        <taxon>Gossypium</taxon>
    </lineage>
</organism>